<keyword evidence="1" id="KW-0812">Transmembrane</keyword>
<accession>A0ABT8LEN2</accession>
<sequence length="351" mass="40020">MNTHEQEHIKKIVIKYLHGTCSRQELNRLHNWIVSDGNQQMLDELVGDLLTDSDLPLPQQMENREEAIWNQIYAKLKPQLNAEIPLSNHRNNDYRSTRIFSPGKIAAVIALLLTVGGMAWFFAGNNTETVLLVNSSNTWTEKKTKAGEKITIPLPDGSKVKLNSLSSLRYNTDFNVADRRLHLTGEGFFEVVANKQKPFVVVTGSIETTVLGTSFNVRSFSDSTATIAVASGNVLVKDRVGSNAITLVKNEMANVKLKNQVWRKSNFDYDKVIGWKDGILLFENERFEEILVRLERWYGVEFEVHGQADPDVLINTRYHNDPLERILKGLSFTYKFSFEIREKSVIIRFES</sequence>
<dbReference type="InterPro" id="IPR032508">
    <property type="entry name" value="FecR_C"/>
</dbReference>
<dbReference type="PANTHER" id="PTHR30273">
    <property type="entry name" value="PERIPLASMIC SIGNAL SENSOR AND SIGMA FACTOR ACTIVATOR FECR-RELATED"/>
    <property type="match status" value="1"/>
</dbReference>
<keyword evidence="1" id="KW-1133">Transmembrane helix</keyword>
<feature type="domain" description="Protein FecR C-terminal" evidence="3">
    <location>
        <begin position="280"/>
        <end position="347"/>
    </location>
</feature>
<dbReference type="Pfam" id="PF04773">
    <property type="entry name" value="FecR"/>
    <property type="match status" value="1"/>
</dbReference>
<protein>
    <submittedName>
        <fullName evidence="4">DUF4974 domain-containing protein</fullName>
    </submittedName>
</protein>
<proteinExistence type="predicted"/>
<dbReference type="Gene3D" id="2.60.120.1440">
    <property type="match status" value="1"/>
</dbReference>
<feature type="domain" description="FecR protein" evidence="2">
    <location>
        <begin position="143"/>
        <end position="234"/>
    </location>
</feature>
<gene>
    <name evidence="4" type="ORF">QQ020_29470</name>
</gene>
<evidence type="ECO:0000313" key="4">
    <source>
        <dbReference type="EMBL" id="MDN5216234.1"/>
    </source>
</evidence>
<evidence type="ECO:0000259" key="2">
    <source>
        <dbReference type="Pfam" id="PF04773"/>
    </source>
</evidence>
<evidence type="ECO:0000313" key="5">
    <source>
        <dbReference type="Proteomes" id="UP001172083"/>
    </source>
</evidence>
<dbReference type="PIRSF" id="PIRSF018266">
    <property type="entry name" value="FecR"/>
    <property type="match status" value="1"/>
</dbReference>
<organism evidence="4 5">
    <name type="scientific">Agaribacillus aureus</name>
    <dbReference type="NCBI Taxonomy" id="3051825"/>
    <lineage>
        <taxon>Bacteria</taxon>
        <taxon>Pseudomonadati</taxon>
        <taxon>Bacteroidota</taxon>
        <taxon>Cytophagia</taxon>
        <taxon>Cytophagales</taxon>
        <taxon>Splendidivirgaceae</taxon>
        <taxon>Agaribacillus</taxon>
    </lineage>
</organism>
<dbReference type="InterPro" id="IPR006860">
    <property type="entry name" value="FecR"/>
</dbReference>
<comment type="caution">
    <text evidence="4">The sequence shown here is derived from an EMBL/GenBank/DDBJ whole genome shotgun (WGS) entry which is preliminary data.</text>
</comment>
<evidence type="ECO:0000259" key="3">
    <source>
        <dbReference type="Pfam" id="PF16344"/>
    </source>
</evidence>
<dbReference type="Gene3D" id="3.55.50.30">
    <property type="match status" value="1"/>
</dbReference>
<dbReference type="InterPro" id="IPR012373">
    <property type="entry name" value="Ferrdict_sens_TM"/>
</dbReference>
<dbReference type="Proteomes" id="UP001172083">
    <property type="component" value="Unassembled WGS sequence"/>
</dbReference>
<keyword evidence="5" id="KW-1185">Reference proteome</keyword>
<feature type="transmembrane region" description="Helical" evidence="1">
    <location>
        <begin position="105"/>
        <end position="123"/>
    </location>
</feature>
<reference evidence="4" key="1">
    <citation type="submission" date="2023-06" db="EMBL/GenBank/DDBJ databases">
        <title>Genomic of Agaribacillus aureum.</title>
        <authorList>
            <person name="Wang G."/>
        </authorList>
    </citation>
    <scope>NUCLEOTIDE SEQUENCE</scope>
    <source>
        <strain evidence="4">BMA12</strain>
    </source>
</reference>
<evidence type="ECO:0000256" key="1">
    <source>
        <dbReference type="SAM" id="Phobius"/>
    </source>
</evidence>
<dbReference type="RefSeq" id="WP_346761571.1">
    <property type="nucleotide sequence ID" value="NZ_JAUJEB010000008.1"/>
</dbReference>
<keyword evidence="1" id="KW-0472">Membrane</keyword>
<dbReference type="Pfam" id="PF16344">
    <property type="entry name" value="FecR_C"/>
    <property type="match status" value="1"/>
</dbReference>
<dbReference type="EMBL" id="JAUJEB010000008">
    <property type="protein sequence ID" value="MDN5216234.1"/>
    <property type="molecule type" value="Genomic_DNA"/>
</dbReference>
<dbReference type="PANTHER" id="PTHR30273:SF2">
    <property type="entry name" value="PROTEIN FECR"/>
    <property type="match status" value="1"/>
</dbReference>
<name>A0ABT8LEN2_9BACT</name>